<reference evidence="1" key="1">
    <citation type="submission" date="2023-03" db="EMBL/GenBank/DDBJ databases">
        <title>Chromosome-level genomes of two armyworms, Mythimna separata and Mythimna loreyi, provide insights into the biosynthesis and reception of sex pheromones.</title>
        <authorList>
            <person name="Zhao H."/>
        </authorList>
    </citation>
    <scope>NUCLEOTIDE SEQUENCE</scope>
    <source>
        <strain evidence="1">BeijingLab</strain>
    </source>
</reference>
<evidence type="ECO:0000313" key="1">
    <source>
        <dbReference type="EMBL" id="KAJ8735054.1"/>
    </source>
</evidence>
<sequence length="411" mass="47419">MNILLFVLGLNLLTLVNAVNDINFDTILTILQSKPRQTEYTNDEETKSPVEVIPLIPGFDLEKSEVVTTTPANDVQSLFENPQDWPDAPPDYLYRNVVRERKANINTKTKNKKLVKSKRDVNLNQKILKAFRNLNKYRNSQKQKRNKLRKVKKQHKASGKTRKVPIKKMLGRMFRGLKDSSYRLKKANKKPQFRADSEASNTDVKVLSELLKSIIKENQKYNKIPVQKKHAYRYLIEPEEQSQEGGDFLESVLHAVQNNNRDLETEESGLPQQQPDIIIISTGSDQDDDMESENSAQESMEIFDDYGHSNSFNQQTRRSADIGGKKDDDLSVSDSTEDSSDSSYERNPGNPFTVHKNKYKQNWPYNHYMDGDHMNINPFGPQFGVMGPTGPELFFGRKWWYFNQDDFKPMG</sequence>
<organism evidence="1 2">
    <name type="scientific">Mythimna loreyi</name>
    <dbReference type="NCBI Taxonomy" id="667449"/>
    <lineage>
        <taxon>Eukaryota</taxon>
        <taxon>Metazoa</taxon>
        <taxon>Ecdysozoa</taxon>
        <taxon>Arthropoda</taxon>
        <taxon>Hexapoda</taxon>
        <taxon>Insecta</taxon>
        <taxon>Pterygota</taxon>
        <taxon>Neoptera</taxon>
        <taxon>Endopterygota</taxon>
        <taxon>Lepidoptera</taxon>
        <taxon>Glossata</taxon>
        <taxon>Ditrysia</taxon>
        <taxon>Noctuoidea</taxon>
        <taxon>Noctuidae</taxon>
        <taxon>Noctuinae</taxon>
        <taxon>Hadenini</taxon>
        <taxon>Mythimna</taxon>
    </lineage>
</organism>
<keyword evidence="2" id="KW-1185">Reference proteome</keyword>
<protein>
    <submittedName>
        <fullName evidence="1">Uncharacterized protein</fullName>
    </submittedName>
</protein>
<dbReference type="EMBL" id="CM056781">
    <property type="protein sequence ID" value="KAJ8735054.1"/>
    <property type="molecule type" value="Genomic_DNA"/>
</dbReference>
<comment type="caution">
    <text evidence="1">The sequence shown here is derived from an EMBL/GenBank/DDBJ whole genome shotgun (WGS) entry which is preliminary data.</text>
</comment>
<evidence type="ECO:0000313" key="2">
    <source>
        <dbReference type="Proteomes" id="UP001231649"/>
    </source>
</evidence>
<dbReference type="Proteomes" id="UP001231649">
    <property type="component" value="Chromosome 5"/>
</dbReference>
<proteinExistence type="predicted"/>
<name>A0ACC2R9T5_9NEOP</name>
<accession>A0ACC2R9T5</accession>
<gene>
    <name evidence="1" type="ORF">PYW08_014304</name>
</gene>